<feature type="transmembrane region" description="Helical" evidence="6">
    <location>
        <begin position="246"/>
        <end position="266"/>
    </location>
</feature>
<dbReference type="InterPro" id="IPR004869">
    <property type="entry name" value="MMPL_dom"/>
</dbReference>
<reference evidence="8" key="1">
    <citation type="submission" date="2020-02" db="EMBL/GenBank/DDBJ databases">
        <authorList>
            <person name="Meier V. D."/>
        </authorList>
    </citation>
    <scope>NUCLEOTIDE SEQUENCE</scope>
    <source>
        <strain evidence="8">AVDCRST_MAG19</strain>
    </source>
</reference>
<feature type="transmembrane region" description="Helical" evidence="6">
    <location>
        <begin position="390"/>
        <end position="408"/>
    </location>
</feature>
<dbReference type="EMBL" id="CADCWL010000250">
    <property type="protein sequence ID" value="CAA9585356.1"/>
    <property type="molecule type" value="Genomic_DNA"/>
</dbReference>
<dbReference type="SUPFAM" id="SSF82866">
    <property type="entry name" value="Multidrug efflux transporter AcrB transmembrane domain"/>
    <property type="match status" value="2"/>
</dbReference>
<evidence type="ECO:0000259" key="7">
    <source>
        <dbReference type="PROSITE" id="PS50156"/>
    </source>
</evidence>
<feature type="transmembrane region" description="Helical" evidence="6">
    <location>
        <begin position="544"/>
        <end position="565"/>
    </location>
</feature>
<keyword evidence="3 6" id="KW-0812">Transmembrane</keyword>
<evidence type="ECO:0000256" key="1">
    <source>
        <dbReference type="ARBA" id="ARBA00004651"/>
    </source>
</evidence>
<feature type="transmembrane region" description="Helical" evidence="6">
    <location>
        <begin position="321"/>
        <end position="346"/>
    </location>
</feature>
<sequence length="762" mass="79872">MSSILSTAKLARASARRPWLVVAAWVVVFVLSGLAAATMLGGALTSDVTMTNNPESLRGVDLLAERMPEQTDPIAETVIVRSETATVDDPAFRAVVEAATADLRAVPGVTLFNHYEAAAAGDPAAAGLVSADRHATLLPAAFAGSQEAAAGRFEAFSEALAAHRGDGYQVLTVGNLSVDEAFNSTAESDLLTAEIIGLPVALVILVAVFGALVVAGVPLVLAFVSIAVAIGLTALLAQVIEISFFVVNMITMIGLAVGIDYALFIVDRYREERRRGVPTREAIGIAGDTASRAVLFSGITVVLALTGMLLIPTTIFRSLGLGAVLVVVVAVLASLTLVPAMLSLLGDRIDWPRRRRAVVAPAVAAEDHEGPVYRPGFWGRTSHLVMTHPAVSLIGAVAILVAFSLPYFDLRSGQAGVESLPASDVKTAFTILDRDFGAGRLGPVEIVVDGRRGAEVEAGLERLIMAIRQDGDFAQVNPPVWNGAGDLALVTASLRMSATTAGAYDAIDRLRDEVVPAAFGDAPAEALVTGETAFNADFLAVVDGWTPIVFAFVLGLSFLLLLLVFRSVVIPATAIALNLLSVGAAYGLMVLVFQRGVGADLLGFQTTPTIEAWVPIFLFCVLFGLSMDYHVFLLSRIKEHYDRTGRNAESVAVGLQATARLITGAALIMIAVFVGFALGELAMFQQVGFGLAVAVFLDATLIRSVLVPAAMALLGRWNWYLPAWLGWLPDLGVEGPRASSGASSVSAAAPFHPFPAPDGAAD</sequence>
<evidence type="ECO:0000256" key="6">
    <source>
        <dbReference type="SAM" id="Phobius"/>
    </source>
</evidence>
<feature type="transmembrane region" description="Helical" evidence="6">
    <location>
        <begin position="219"/>
        <end position="240"/>
    </location>
</feature>
<keyword evidence="2" id="KW-1003">Cell membrane</keyword>
<evidence type="ECO:0000256" key="3">
    <source>
        <dbReference type="ARBA" id="ARBA00022692"/>
    </source>
</evidence>
<dbReference type="PROSITE" id="PS50156">
    <property type="entry name" value="SSD"/>
    <property type="match status" value="1"/>
</dbReference>
<protein>
    <submittedName>
        <fullName evidence="8">Integral membrane protein</fullName>
    </submittedName>
</protein>
<feature type="transmembrane region" description="Helical" evidence="6">
    <location>
        <begin position="658"/>
        <end position="679"/>
    </location>
</feature>
<dbReference type="Pfam" id="PF03176">
    <property type="entry name" value="MMPL"/>
    <property type="match status" value="2"/>
</dbReference>
<evidence type="ECO:0000256" key="4">
    <source>
        <dbReference type="ARBA" id="ARBA00022989"/>
    </source>
</evidence>
<organism evidence="8">
    <name type="scientific">uncultured Thermomicrobiales bacterium</name>
    <dbReference type="NCBI Taxonomy" id="1645740"/>
    <lineage>
        <taxon>Bacteria</taxon>
        <taxon>Pseudomonadati</taxon>
        <taxon>Thermomicrobiota</taxon>
        <taxon>Thermomicrobia</taxon>
        <taxon>Thermomicrobiales</taxon>
        <taxon>environmental samples</taxon>
    </lineage>
</organism>
<keyword evidence="5 6" id="KW-0472">Membrane</keyword>
<name>A0A6J4VS93_9BACT</name>
<accession>A0A6J4VS93</accession>
<evidence type="ECO:0000256" key="5">
    <source>
        <dbReference type="ARBA" id="ARBA00023136"/>
    </source>
</evidence>
<dbReference type="Gene3D" id="1.20.1640.10">
    <property type="entry name" value="Multidrug efflux transporter AcrB transmembrane domain"/>
    <property type="match status" value="2"/>
</dbReference>
<dbReference type="InterPro" id="IPR000731">
    <property type="entry name" value="SSD"/>
</dbReference>
<comment type="subcellular location">
    <subcellularLocation>
        <location evidence="1">Cell membrane</location>
        <topology evidence="1">Multi-pass membrane protein</topology>
    </subcellularLocation>
</comment>
<feature type="transmembrane region" description="Helical" evidence="6">
    <location>
        <begin position="691"/>
        <end position="714"/>
    </location>
</feature>
<keyword evidence="4 6" id="KW-1133">Transmembrane helix</keyword>
<dbReference type="InterPro" id="IPR050545">
    <property type="entry name" value="Mycobact_MmpL"/>
</dbReference>
<dbReference type="PANTHER" id="PTHR33406:SF13">
    <property type="entry name" value="MEMBRANE PROTEIN YDFJ"/>
    <property type="match status" value="1"/>
</dbReference>
<feature type="transmembrane region" description="Helical" evidence="6">
    <location>
        <begin position="195"/>
        <end position="214"/>
    </location>
</feature>
<evidence type="ECO:0000313" key="8">
    <source>
        <dbReference type="EMBL" id="CAA9585356.1"/>
    </source>
</evidence>
<gene>
    <name evidence="8" type="ORF">AVDCRST_MAG19-4551</name>
</gene>
<dbReference type="AlphaFoldDB" id="A0A6J4VS93"/>
<feature type="transmembrane region" description="Helical" evidence="6">
    <location>
        <begin position="572"/>
        <end position="593"/>
    </location>
</feature>
<proteinExistence type="predicted"/>
<feature type="transmembrane region" description="Helical" evidence="6">
    <location>
        <begin position="613"/>
        <end position="637"/>
    </location>
</feature>
<feature type="domain" description="SSD" evidence="7">
    <location>
        <begin position="219"/>
        <end position="344"/>
    </location>
</feature>
<dbReference type="GO" id="GO:0005886">
    <property type="term" value="C:plasma membrane"/>
    <property type="evidence" value="ECO:0007669"/>
    <property type="project" value="UniProtKB-SubCell"/>
</dbReference>
<dbReference type="PANTHER" id="PTHR33406">
    <property type="entry name" value="MEMBRANE PROTEIN MJ1562-RELATED"/>
    <property type="match status" value="1"/>
</dbReference>
<evidence type="ECO:0000256" key="2">
    <source>
        <dbReference type="ARBA" id="ARBA00022475"/>
    </source>
</evidence>
<feature type="transmembrane region" description="Helical" evidence="6">
    <location>
        <begin position="20"/>
        <end position="44"/>
    </location>
</feature>
<feature type="transmembrane region" description="Helical" evidence="6">
    <location>
        <begin position="293"/>
        <end position="315"/>
    </location>
</feature>